<dbReference type="Gene3D" id="3.40.50.150">
    <property type="entry name" value="Vaccinia Virus protein VP39"/>
    <property type="match status" value="1"/>
</dbReference>
<dbReference type="PANTHER" id="PTHR43591">
    <property type="entry name" value="METHYLTRANSFERASE"/>
    <property type="match status" value="1"/>
</dbReference>
<sequence>MSDIANQQYLLGNQYQNAEKLNVRIQLHQRFSQNKYDWHRWVFDHLAFTPGAKVLELGCGPAHLWQRNLDRLPSDSSITLSDFSAGMLDEAQQTLAKSSYPFTFQVIDAQAIPLPDQSLDMVIANHMLYHVPDRQKALAEIRRVLKPTGRFYAATNGRDNLKEIRELFHQVAGNYLWGEQGQLTFHLEMGEEELRQHFAGVEIIRNEDQLVVTEAEPLIDYILSGSAGKDLTDEQKATLAEIIERQIATLGAVRIQKIAGLFIAHG</sequence>
<feature type="domain" description="Methyltransferase type 11" evidence="1">
    <location>
        <begin position="55"/>
        <end position="152"/>
    </location>
</feature>
<dbReference type="CDD" id="cd02440">
    <property type="entry name" value="AdoMet_MTases"/>
    <property type="match status" value="1"/>
</dbReference>
<dbReference type="RefSeq" id="WP_201369277.1">
    <property type="nucleotide sequence ID" value="NZ_BNJG01000001.1"/>
</dbReference>
<proteinExistence type="predicted"/>
<dbReference type="SUPFAM" id="SSF53335">
    <property type="entry name" value="S-adenosyl-L-methionine-dependent methyltransferases"/>
    <property type="match status" value="1"/>
</dbReference>
<keyword evidence="3" id="KW-1185">Reference proteome</keyword>
<protein>
    <recommendedName>
        <fullName evidence="1">Methyltransferase type 11 domain-containing protein</fullName>
    </recommendedName>
</protein>
<evidence type="ECO:0000313" key="2">
    <source>
        <dbReference type="EMBL" id="GHO52361.1"/>
    </source>
</evidence>
<dbReference type="InterPro" id="IPR029063">
    <property type="entry name" value="SAM-dependent_MTases_sf"/>
</dbReference>
<dbReference type="PANTHER" id="PTHR43591:SF24">
    <property type="entry name" value="2-METHOXY-6-POLYPRENYL-1,4-BENZOQUINOL METHYLASE, MITOCHONDRIAL"/>
    <property type="match status" value="1"/>
</dbReference>
<evidence type="ECO:0000259" key="1">
    <source>
        <dbReference type="Pfam" id="PF08241"/>
    </source>
</evidence>
<dbReference type="EMBL" id="BNJG01000001">
    <property type="protein sequence ID" value="GHO52361.1"/>
    <property type="molecule type" value="Genomic_DNA"/>
</dbReference>
<reference evidence="2 3" key="1">
    <citation type="journal article" date="2021" name="Int. J. Syst. Evol. Microbiol.">
        <title>Reticulibacter mediterranei gen. nov., sp. nov., within the new family Reticulibacteraceae fam. nov., and Ktedonospora formicarum gen. nov., sp. nov., Ktedonobacter robiniae sp. nov., Dictyobacter formicarum sp. nov. and Dictyobacter arantiisoli sp. nov., belonging to the class Ktedonobacteria.</title>
        <authorList>
            <person name="Yabe S."/>
            <person name="Zheng Y."/>
            <person name="Wang C.M."/>
            <person name="Sakai Y."/>
            <person name="Abe K."/>
            <person name="Yokota A."/>
            <person name="Donadio S."/>
            <person name="Cavaletti L."/>
            <person name="Monciardini P."/>
        </authorList>
    </citation>
    <scope>NUCLEOTIDE SEQUENCE [LARGE SCALE GENOMIC DNA]</scope>
    <source>
        <strain evidence="2 3">SOSP1-30</strain>
    </source>
</reference>
<dbReference type="InterPro" id="IPR013216">
    <property type="entry name" value="Methyltransf_11"/>
</dbReference>
<dbReference type="Pfam" id="PF08241">
    <property type="entry name" value="Methyltransf_11"/>
    <property type="match status" value="1"/>
</dbReference>
<gene>
    <name evidence="2" type="ORF">KSB_08360</name>
</gene>
<organism evidence="2 3">
    <name type="scientific">Ktedonobacter robiniae</name>
    <dbReference type="NCBI Taxonomy" id="2778365"/>
    <lineage>
        <taxon>Bacteria</taxon>
        <taxon>Bacillati</taxon>
        <taxon>Chloroflexota</taxon>
        <taxon>Ktedonobacteria</taxon>
        <taxon>Ktedonobacterales</taxon>
        <taxon>Ktedonobacteraceae</taxon>
        <taxon>Ktedonobacter</taxon>
    </lineage>
</organism>
<dbReference type="Proteomes" id="UP000654345">
    <property type="component" value="Unassembled WGS sequence"/>
</dbReference>
<comment type="caution">
    <text evidence="2">The sequence shown here is derived from an EMBL/GenBank/DDBJ whole genome shotgun (WGS) entry which is preliminary data.</text>
</comment>
<evidence type="ECO:0000313" key="3">
    <source>
        <dbReference type="Proteomes" id="UP000654345"/>
    </source>
</evidence>
<accession>A0ABQ3UI19</accession>
<name>A0ABQ3UI19_9CHLR</name>